<reference evidence="3" key="1">
    <citation type="submission" date="2017-01" db="EMBL/GenBank/DDBJ databases">
        <title>Comparative genomics of anhydrobiosis in the tardigrade Hypsibius dujardini.</title>
        <authorList>
            <person name="Yoshida Y."/>
            <person name="Koutsovoulos G."/>
            <person name="Laetsch D."/>
            <person name="Stevens L."/>
            <person name="Kumar S."/>
            <person name="Horikawa D."/>
            <person name="Ishino K."/>
            <person name="Komine S."/>
            <person name="Tomita M."/>
            <person name="Blaxter M."/>
            <person name="Arakawa K."/>
        </authorList>
    </citation>
    <scope>NUCLEOTIDE SEQUENCE [LARGE SCALE GENOMIC DNA]</scope>
    <source>
        <strain evidence="3">Z151</strain>
    </source>
</reference>
<protein>
    <submittedName>
        <fullName evidence="2">Uncharacterized protein</fullName>
    </submittedName>
</protein>
<comment type="caution">
    <text evidence="2">The sequence shown here is derived from an EMBL/GenBank/DDBJ whole genome shotgun (WGS) entry which is preliminary data.</text>
</comment>
<accession>A0A9X6NDL2</accession>
<proteinExistence type="predicted"/>
<organism evidence="2 3">
    <name type="scientific">Hypsibius exemplaris</name>
    <name type="common">Freshwater tardigrade</name>
    <dbReference type="NCBI Taxonomy" id="2072580"/>
    <lineage>
        <taxon>Eukaryota</taxon>
        <taxon>Metazoa</taxon>
        <taxon>Ecdysozoa</taxon>
        <taxon>Tardigrada</taxon>
        <taxon>Eutardigrada</taxon>
        <taxon>Parachela</taxon>
        <taxon>Hypsibioidea</taxon>
        <taxon>Hypsibiidae</taxon>
        <taxon>Hypsibius</taxon>
    </lineage>
</organism>
<feature type="compositionally biased region" description="Basic residues" evidence="1">
    <location>
        <begin position="173"/>
        <end position="187"/>
    </location>
</feature>
<feature type="region of interest" description="Disordered" evidence="1">
    <location>
        <begin position="142"/>
        <end position="195"/>
    </location>
</feature>
<name>A0A9X6NDL2_HYPEX</name>
<dbReference type="EMBL" id="MTYJ01000255">
    <property type="protein sequence ID" value="OWA52185.1"/>
    <property type="molecule type" value="Genomic_DNA"/>
</dbReference>
<gene>
    <name evidence="2" type="ORF">BV898_16644</name>
</gene>
<evidence type="ECO:0000313" key="2">
    <source>
        <dbReference type="EMBL" id="OWA52185.1"/>
    </source>
</evidence>
<dbReference type="AlphaFoldDB" id="A0A9X6NDL2"/>
<feature type="compositionally biased region" description="Polar residues" evidence="1">
    <location>
        <begin position="145"/>
        <end position="172"/>
    </location>
</feature>
<sequence>MLKQGWHHCTDKYESTFFLSFTDFHARSRCIFVGRRCFPCPCRGMRFHIPVPCSHNGFSMEQREENRIRQEAYGSGMIHGALIEVFHKLDDAQEEKWSLGLIQNLPLPKPIAEDAQVVTVHLVVPCQRVDVLVSQLRPLHDDTTSPDSSAAWTVSSQHQSSPTGSCASSVASHSRRGKHQPFKKNRDKRAGNRVVAPQCSSHVLPNSVEVSSPLPPPVPDVVWVPFQLVPIPPEYCYAFQPQPPYQPAMPYPQYSMVMPNYGGVHYCSSAQPNYVSF</sequence>
<evidence type="ECO:0000256" key="1">
    <source>
        <dbReference type="SAM" id="MobiDB-lite"/>
    </source>
</evidence>
<evidence type="ECO:0000313" key="3">
    <source>
        <dbReference type="Proteomes" id="UP000192578"/>
    </source>
</evidence>
<dbReference type="Proteomes" id="UP000192578">
    <property type="component" value="Unassembled WGS sequence"/>
</dbReference>
<keyword evidence="3" id="KW-1185">Reference proteome</keyword>